<evidence type="ECO:0000256" key="1">
    <source>
        <dbReference type="SAM" id="MobiDB-lite"/>
    </source>
</evidence>
<dbReference type="EMBL" id="JAUSRB010000002">
    <property type="protein sequence ID" value="MDP9866238.1"/>
    <property type="molecule type" value="Genomic_DNA"/>
</dbReference>
<proteinExistence type="predicted"/>
<feature type="compositionally biased region" description="Low complexity" evidence="1">
    <location>
        <begin position="35"/>
        <end position="47"/>
    </location>
</feature>
<accession>A0ABT9RAG2</accession>
<gene>
    <name evidence="2" type="ORF">J2S55_005504</name>
</gene>
<dbReference type="RefSeq" id="WP_306866615.1">
    <property type="nucleotide sequence ID" value="NZ_JAUSRB010000002.1"/>
</dbReference>
<dbReference type="Proteomes" id="UP001230426">
    <property type="component" value="Unassembled WGS sequence"/>
</dbReference>
<organism evidence="2 3">
    <name type="scientific">Streptosporangium brasiliense</name>
    <dbReference type="NCBI Taxonomy" id="47480"/>
    <lineage>
        <taxon>Bacteria</taxon>
        <taxon>Bacillati</taxon>
        <taxon>Actinomycetota</taxon>
        <taxon>Actinomycetes</taxon>
        <taxon>Streptosporangiales</taxon>
        <taxon>Streptosporangiaceae</taxon>
        <taxon>Streptosporangium</taxon>
    </lineage>
</organism>
<reference evidence="2 3" key="1">
    <citation type="submission" date="2023-07" db="EMBL/GenBank/DDBJ databases">
        <title>Sequencing the genomes of 1000 actinobacteria strains.</title>
        <authorList>
            <person name="Klenk H.-P."/>
        </authorList>
    </citation>
    <scope>NUCLEOTIDE SEQUENCE [LARGE SCALE GENOMIC DNA]</scope>
    <source>
        <strain evidence="2 3">DSM 44109</strain>
    </source>
</reference>
<name>A0ABT9RAG2_9ACTN</name>
<evidence type="ECO:0000313" key="3">
    <source>
        <dbReference type="Proteomes" id="UP001230426"/>
    </source>
</evidence>
<feature type="compositionally biased region" description="Polar residues" evidence="1">
    <location>
        <begin position="21"/>
        <end position="30"/>
    </location>
</feature>
<protein>
    <submittedName>
        <fullName evidence="2">Uncharacterized protein</fullName>
    </submittedName>
</protein>
<sequence>MADLSAVRNDSAACRDLATAGQDTGRSSGSPAGPPTRRAGAAGRARG</sequence>
<evidence type="ECO:0000313" key="2">
    <source>
        <dbReference type="EMBL" id="MDP9866238.1"/>
    </source>
</evidence>
<keyword evidence="3" id="KW-1185">Reference proteome</keyword>
<comment type="caution">
    <text evidence="2">The sequence shown here is derived from an EMBL/GenBank/DDBJ whole genome shotgun (WGS) entry which is preliminary data.</text>
</comment>
<feature type="region of interest" description="Disordered" evidence="1">
    <location>
        <begin position="1"/>
        <end position="47"/>
    </location>
</feature>